<comment type="caution">
    <text evidence="4">The sequence shown here is derived from an EMBL/GenBank/DDBJ whole genome shotgun (WGS) entry which is preliminary data.</text>
</comment>
<reference evidence="4 5" key="1">
    <citation type="submission" date="2011-12" db="EMBL/GenBank/DDBJ databases">
        <title>The Genome Sequence of Prevotella maculosa OT 289.</title>
        <authorList>
            <consortium name="The Broad Institute Genome Sequencing Platform"/>
            <person name="Earl A."/>
            <person name="Ward D."/>
            <person name="Feldgarden M."/>
            <person name="Gevers D."/>
            <person name="Izard J."/>
            <person name="Blanton J.M."/>
            <person name="Mathney J."/>
            <person name="Tanner A.C."/>
            <person name="Dewhirst F.E."/>
            <person name="Young S.K."/>
            <person name="Zeng Q."/>
            <person name="Gargeya S."/>
            <person name="Fitzgerald M."/>
            <person name="Haas B."/>
            <person name="Abouelleil A."/>
            <person name="Alvarado L."/>
            <person name="Arachchi H.M."/>
            <person name="Berlin A."/>
            <person name="Chapman S.B."/>
            <person name="Gearin G."/>
            <person name="Goldberg J."/>
            <person name="Griggs A."/>
            <person name="Gujja S."/>
            <person name="Hansen M."/>
            <person name="Heiman D."/>
            <person name="Howarth C."/>
            <person name="Larimer J."/>
            <person name="Lui A."/>
            <person name="MacDonald P.J.P."/>
            <person name="McCowen C."/>
            <person name="Montmayeur A."/>
            <person name="Murphy C."/>
            <person name="Neiman D."/>
            <person name="Pearson M."/>
            <person name="Priest M."/>
            <person name="Roberts A."/>
            <person name="Saif S."/>
            <person name="Shea T."/>
            <person name="Sisk P."/>
            <person name="Stolte C."/>
            <person name="Sykes S."/>
            <person name="Wortman J."/>
            <person name="Nusbaum C."/>
            <person name="Birren B."/>
        </authorList>
    </citation>
    <scope>NUCLEOTIDE SEQUENCE [LARGE SCALE GENOMIC DNA]</scope>
    <source>
        <strain evidence="4 5">OT 289</strain>
    </source>
</reference>
<name>H1HK71_9BACT</name>
<dbReference type="EMBL" id="AGEK01000016">
    <property type="protein sequence ID" value="EHO72972.1"/>
    <property type="molecule type" value="Genomic_DNA"/>
</dbReference>
<keyword evidence="3" id="KW-0378">Hydrolase</keyword>
<dbReference type="AlphaFoldDB" id="H1HK71"/>
<dbReference type="SUPFAM" id="SSF102405">
    <property type="entry name" value="MCP/YpsA-like"/>
    <property type="match status" value="1"/>
</dbReference>
<dbReference type="GO" id="GO:0008714">
    <property type="term" value="F:AMP nucleosidase activity"/>
    <property type="evidence" value="ECO:0007669"/>
    <property type="project" value="UniProtKB-EC"/>
</dbReference>
<dbReference type="HOGENOM" id="CLU_058336_4_3_10"/>
<dbReference type="NCBIfam" id="TIGR00730">
    <property type="entry name" value="Rossman fold protein, TIGR00730 family"/>
    <property type="match status" value="1"/>
</dbReference>
<keyword evidence="3" id="KW-0203">Cytokinin biosynthesis</keyword>
<dbReference type="InterPro" id="IPR031100">
    <property type="entry name" value="LOG_fam"/>
</dbReference>
<comment type="catalytic activity">
    <reaction evidence="1">
        <text>AMP + H2O = D-ribose 5-phosphate + adenine</text>
        <dbReference type="Rhea" id="RHEA:20129"/>
        <dbReference type="ChEBI" id="CHEBI:15377"/>
        <dbReference type="ChEBI" id="CHEBI:16708"/>
        <dbReference type="ChEBI" id="CHEBI:78346"/>
        <dbReference type="ChEBI" id="CHEBI:456215"/>
        <dbReference type="EC" id="3.2.2.4"/>
    </reaction>
</comment>
<evidence type="ECO:0000256" key="1">
    <source>
        <dbReference type="ARBA" id="ARBA00000274"/>
    </source>
</evidence>
<organism evidence="4 5">
    <name type="scientific">Segatella maculosa OT 289</name>
    <dbReference type="NCBI Taxonomy" id="999422"/>
    <lineage>
        <taxon>Bacteria</taxon>
        <taxon>Pseudomonadati</taxon>
        <taxon>Bacteroidota</taxon>
        <taxon>Bacteroidia</taxon>
        <taxon>Bacteroidales</taxon>
        <taxon>Prevotellaceae</taxon>
        <taxon>Segatella</taxon>
    </lineage>
</organism>
<evidence type="ECO:0000313" key="5">
    <source>
        <dbReference type="Proteomes" id="UP000003167"/>
    </source>
</evidence>
<dbReference type="PATRIC" id="fig|999422.3.peg.570"/>
<keyword evidence="5" id="KW-1185">Reference proteome</keyword>
<dbReference type="Gene3D" id="3.40.50.450">
    <property type="match status" value="1"/>
</dbReference>
<dbReference type="Proteomes" id="UP000003167">
    <property type="component" value="Unassembled WGS sequence"/>
</dbReference>
<dbReference type="InterPro" id="IPR005269">
    <property type="entry name" value="LOG"/>
</dbReference>
<dbReference type="EC" id="3.2.2.n1" evidence="3"/>
<protein>
    <recommendedName>
        <fullName evidence="3">Cytokinin riboside 5'-monophosphate phosphoribohydrolase</fullName>
        <ecNumber evidence="3">3.2.2.n1</ecNumber>
    </recommendedName>
</protein>
<comment type="similarity">
    <text evidence="2 3">Belongs to the LOG family.</text>
</comment>
<dbReference type="RefSeq" id="WP_008564304.1">
    <property type="nucleotide sequence ID" value="NZ_JH594501.1"/>
</dbReference>
<dbReference type="STRING" id="999422.HMPREF9944_00565"/>
<dbReference type="OrthoDB" id="9801098at2"/>
<accession>H1HK71</accession>
<dbReference type="PANTHER" id="PTHR31223:SF70">
    <property type="entry name" value="LOG FAMILY PROTEIN YJL055W"/>
    <property type="match status" value="1"/>
</dbReference>
<evidence type="ECO:0000256" key="3">
    <source>
        <dbReference type="RuleBase" id="RU363015"/>
    </source>
</evidence>
<dbReference type="Pfam" id="PF03641">
    <property type="entry name" value="Lysine_decarbox"/>
    <property type="match status" value="1"/>
</dbReference>
<dbReference type="GO" id="GO:0009691">
    <property type="term" value="P:cytokinin biosynthetic process"/>
    <property type="evidence" value="ECO:0007669"/>
    <property type="project" value="UniProtKB-UniRule"/>
</dbReference>
<gene>
    <name evidence="4" type="ORF">HMPREF9944_00565</name>
</gene>
<evidence type="ECO:0000256" key="2">
    <source>
        <dbReference type="ARBA" id="ARBA00006763"/>
    </source>
</evidence>
<evidence type="ECO:0000313" key="4">
    <source>
        <dbReference type="EMBL" id="EHO72972.1"/>
    </source>
</evidence>
<sequence>MKIGVFCSANNGIDAEYFKKTEELGAWMARNGHDVVYGGCNCGLMETIGKAVHEGGRKAIGVIPRVVEKGGRVSNSVDVNIACDNLSDRKDLILAQSDVLIALPGGIGTLDEVFTVAASRTIGYHAKTVILYNMNGFFDSLIGLLDDLQQRGMIRGKWSDYIQVATDLEDIQCLIGRL</sequence>
<proteinExistence type="inferred from homology"/>
<dbReference type="GO" id="GO:0005829">
    <property type="term" value="C:cytosol"/>
    <property type="evidence" value="ECO:0007669"/>
    <property type="project" value="TreeGrafter"/>
</dbReference>
<dbReference type="PANTHER" id="PTHR31223">
    <property type="entry name" value="LOG FAMILY PROTEIN YJL055W"/>
    <property type="match status" value="1"/>
</dbReference>